<accession>A0A0B6XXS6</accession>
<sequence>MPSHHSARKTFLFYLNLFIHPAKYWLKSQQTRQAKITPYYLSVLPGNKYKMRTSNTSSDHNRHW</sequence>
<dbReference type="EMBL" id="HACG01001844">
    <property type="protein sequence ID" value="CEK48709.1"/>
    <property type="molecule type" value="Transcribed_RNA"/>
</dbReference>
<proteinExistence type="predicted"/>
<name>A0A0B6XXS6_9EUPU</name>
<protein>
    <submittedName>
        <fullName evidence="1">Uncharacterized protein</fullName>
    </submittedName>
</protein>
<dbReference type="AlphaFoldDB" id="A0A0B6XXS6"/>
<organism evidence="1">
    <name type="scientific">Arion vulgaris</name>
    <dbReference type="NCBI Taxonomy" id="1028688"/>
    <lineage>
        <taxon>Eukaryota</taxon>
        <taxon>Metazoa</taxon>
        <taxon>Spiralia</taxon>
        <taxon>Lophotrochozoa</taxon>
        <taxon>Mollusca</taxon>
        <taxon>Gastropoda</taxon>
        <taxon>Heterobranchia</taxon>
        <taxon>Euthyneura</taxon>
        <taxon>Panpulmonata</taxon>
        <taxon>Eupulmonata</taxon>
        <taxon>Stylommatophora</taxon>
        <taxon>Helicina</taxon>
        <taxon>Arionoidea</taxon>
        <taxon>Arionidae</taxon>
        <taxon>Arion</taxon>
    </lineage>
</organism>
<gene>
    <name evidence="1" type="primary">ORF4920</name>
</gene>
<evidence type="ECO:0000313" key="1">
    <source>
        <dbReference type="EMBL" id="CEK48709.1"/>
    </source>
</evidence>
<reference evidence="1" key="1">
    <citation type="submission" date="2014-12" db="EMBL/GenBank/DDBJ databases">
        <title>Insight into the proteome of Arion vulgaris.</title>
        <authorList>
            <person name="Aradska J."/>
            <person name="Bulat T."/>
            <person name="Smidak R."/>
            <person name="Sarate P."/>
            <person name="Gangsoo J."/>
            <person name="Sialana F."/>
            <person name="Bilban M."/>
            <person name="Lubec G."/>
        </authorList>
    </citation>
    <scope>NUCLEOTIDE SEQUENCE</scope>
    <source>
        <tissue evidence="1">Skin</tissue>
    </source>
</reference>